<dbReference type="Proteomes" id="UP000470876">
    <property type="component" value="Unassembled WGS sequence"/>
</dbReference>
<dbReference type="Proteomes" id="UP000468928">
    <property type="component" value="Unassembled WGS sequence"/>
</dbReference>
<protein>
    <recommendedName>
        <fullName evidence="6">3-oxoacyl-[acyl-carrier-protein] reductase MabA</fullName>
    </recommendedName>
</protein>
<evidence type="ECO:0000256" key="5">
    <source>
        <dbReference type="ARBA" id="ARBA00023027"/>
    </source>
</evidence>
<organism evidence="9 11">
    <name type="scientific">Nocardia cyriacigeorgica</name>
    <dbReference type="NCBI Taxonomy" id="135487"/>
    <lineage>
        <taxon>Bacteria</taxon>
        <taxon>Bacillati</taxon>
        <taxon>Actinomycetota</taxon>
        <taxon>Actinomycetes</taxon>
        <taxon>Mycobacteriales</taxon>
        <taxon>Nocardiaceae</taxon>
        <taxon>Nocardia</taxon>
    </lineage>
</organism>
<evidence type="ECO:0000313" key="9">
    <source>
        <dbReference type="EMBL" id="NEW45661.1"/>
    </source>
</evidence>
<comment type="catalytic activity">
    <reaction evidence="7">
        <text>a (3R)-hydroxyacyl-[ACP] + NADP(+) = a 3-oxoacyl-[ACP] + NADPH + H(+)</text>
        <dbReference type="Rhea" id="RHEA:17397"/>
        <dbReference type="Rhea" id="RHEA-COMP:9916"/>
        <dbReference type="Rhea" id="RHEA-COMP:9945"/>
        <dbReference type="ChEBI" id="CHEBI:15378"/>
        <dbReference type="ChEBI" id="CHEBI:57783"/>
        <dbReference type="ChEBI" id="CHEBI:58349"/>
        <dbReference type="ChEBI" id="CHEBI:78776"/>
        <dbReference type="ChEBI" id="CHEBI:78827"/>
        <dbReference type="EC" id="1.1.1.100"/>
    </reaction>
    <physiologicalReaction direction="right-to-left" evidence="7">
        <dbReference type="Rhea" id="RHEA:17399"/>
    </physiologicalReaction>
</comment>
<dbReference type="InterPro" id="IPR036291">
    <property type="entry name" value="NAD(P)-bd_dom_sf"/>
</dbReference>
<evidence type="ECO:0000256" key="1">
    <source>
        <dbReference type="ARBA" id="ARBA00004191"/>
    </source>
</evidence>
<dbReference type="EMBL" id="JAAGUZ010000035">
    <property type="protein sequence ID" value="NEW45661.1"/>
    <property type="molecule type" value="Genomic_DNA"/>
</dbReference>
<keyword evidence="5" id="KW-0520">NAD</keyword>
<evidence type="ECO:0000313" key="11">
    <source>
        <dbReference type="Proteomes" id="UP000468928"/>
    </source>
</evidence>
<comment type="subcellular location">
    <subcellularLocation>
        <location evidence="1">Secreted</location>
        <location evidence="1">Cell wall</location>
    </subcellularLocation>
</comment>
<evidence type="ECO:0000256" key="6">
    <source>
        <dbReference type="ARBA" id="ARBA00040781"/>
    </source>
</evidence>
<dbReference type="PANTHER" id="PTHR42879">
    <property type="entry name" value="3-OXOACYL-(ACYL-CARRIER-PROTEIN) REDUCTASE"/>
    <property type="match status" value="1"/>
</dbReference>
<keyword evidence="3" id="KW-0964">Secreted</keyword>
<comment type="caution">
    <text evidence="9">The sequence shown here is derived from an EMBL/GenBank/DDBJ whole genome shotgun (WGS) entry which is preliminary data.</text>
</comment>
<comment type="similarity">
    <text evidence="2 8">Belongs to the short-chain dehydrogenases/reductases (SDR) family.</text>
</comment>
<dbReference type="CDD" id="cd05233">
    <property type="entry name" value="SDR_c"/>
    <property type="match status" value="1"/>
</dbReference>
<dbReference type="Pfam" id="PF00106">
    <property type="entry name" value="adh_short"/>
    <property type="match status" value="1"/>
</dbReference>
<dbReference type="Gene3D" id="3.40.50.720">
    <property type="entry name" value="NAD(P)-binding Rossmann-like Domain"/>
    <property type="match status" value="1"/>
</dbReference>
<dbReference type="SUPFAM" id="SSF51735">
    <property type="entry name" value="NAD(P)-binding Rossmann-fold domains"/>
    <property type="match status" value="1"/>
</dbReference>
<dbReference type="EMBL" id="JAAGUX010000008">
    <property type="protein sequence ID" value="NEW55378.1"/>
    <property type="molecule type" value="Genomic_DNA"/>
</dbReference>
<keyword evidence="12" id="KW-1185">Reference proteome</keyword>
<keyword evidence="4" id="KW-0560">Oxidoreductase</keyword>
<dbReference type="GO" id="GO:0032787">
    <property type="term" value="P:monocarboxylic acid metabolic process"/>
    <property type="evidence" value="ECO:0007669"/>
    <property type="project" value="UniProtKB-ARBA"/>
</dbReference>
<reference evidence="11 12" key="1">
    <citation type="submission" date="2020-01" db="EMBL/GenBank/DDBJ databases">
        <title>Genetics and antimicrobial susceptibilities of Nocardia species isolated from the soil; a comparison with species isolated from humans.</title>
        <authorList>
            <person name="Carrasco G."/>
            <person name="Monzon S."/>
            <person name="Sansegundo M."/>
            <person name="Garcia E."/>
            <person name="Garrido N."/>
            <person name="Medina M.J."/>
            <person name="Villalon P."/>
            <person name="Ramirez-Arocha A.C."/>
            <person name="Jimenez P."/>
            <person name="Cuesta I."/>
            <person name="Valdezate S."/>
        </authorList>
    </citation>
    <scope>NUCLEOTIDE SEQUENCE [LARGE SCALE GENOMIC DNA]</scope>
    <source>
        <strain evidence="9 11">CNM20110639</strain>
        <strain evidence="10 12">CNM20110649</strain>
    </source>
</reference>
<dbReference type="NCBIfam" id="TIGR03971">
    <property type="entry name" value="SDR_subfam_1"/>
    <property type="match status" value="1"/>
</dbReference>
<gene>
    <name evidence="9" type="ORF">GV789_14550</name>
    <name evidence="10" type="ORF">GV794_06870</name>
</gene>
<evidence type="ECO:0000256" key="2">
    <source>
        <dbReference type="ARBA" id="ARBA00006484"/>
    </source>
</evidence>
<proteinExistence type="inferred from homology"/>
<evidence type="ECO:0000313" key="10">
    <source>
        <dbReference type="EMBL" id="NEW55378.1"/>
    </source>
</evidence>
<dbReference type="FunFam" id="3.40.50.720:FF:000084">
    <property type="entry name" value="Short-chain dehydrogenase reductase"/>
    <property type="match status" value="1"/>
</dbReference>
<keyword evidence="3" id="KW-0134">Cell wall</keyword>
<sequence>MGKLDGKVAIVTGGARGQGRAHAVALASEGADVVICDVAEQIGTVRYPLATTQDLADTAELVDEAGRRCLAVQADVRSQEQMNAVVEQARSEFGRIDILIANAGIASNAPIAEMDEQTWRDMIEVNLTGVFHSFRAVVPHMIEQRSGRIVATSSIAARMGTAKGGHYAAAKWGVLGLVKSLSLEVAQFGITVNAVLPAGVQTDMIMNPATYQLLLPDIDNPTEVDAMAMFEAGGGLIQPEDVAEVILMLVADSGRHFNGEAITISDGLSANTT</sequence>
<dbReference type="InterPro" id="IPR002347">
    <property type="entry name" value="SDR_fam"/>
</dbReference>
<dbReference type="InterPro" id="IPR023985">
    <property type="entry name" value="SDR_subfam_1"/>
</dbReference>
<accession>A0A6P1D810</accession>
<evidence type="ECO:0000313" key="12">
    <source>
        <dbReference type="Proteomes" id="UP000470876"/>
    </source>
</evidence>
<dbReference type="AlphaFoldDB" id="A0A6P1D810"/>
<dbReference type="InterPro" id="IPR020904">
    <property type="entry name" value="Sc_DH/Rdtase_CS"/>
</dbReference>
<dbReference type="PRINTS" id="PR00081">
    <property type="entry name" value="GDHRDH"/>
</dbReference>
<evidence type="ECO:0000256" key="3">
    <source>
        <dbReference type="ARBA" id="ARBA00022512"/>
    </source>
</evidence>
<evidence type="ECO:0000256" key="4">
    <source>
        <dbReference type="ARBA" id="ARBA00023002"/>
    </source>
</evidence>
<dbReference type="PANTHER" id="PTHR42879:SF2">
    <property type="entry name" value="3-OXOACYL-[ACYL-CARRIER-PROTEIN] REDUCTASE FABG"/>
    <property type="match status" value="1"/>
</dbReference>
<dbReference type="InterPro" id="IPR050259">
    <property type="entry name" value="SDR"/>
</dbReference>
<dbReference type="PRINTS" id="PR00080">
    <property type="entry name" value="SDRFAMILY"/>
</dbReference>
<name>A0A6P1D810_9NOCA</name>
<dbReference type="PROSITE" id="PS00061">
    <property type="entry name" value="ADH_SHORT"/>
    <property type="match status" value="1"/>
</dbReference>
<dbReference type="RefSeq" id="WP_163824754.1">
    <property type="nucleotide sequence ID" value="NZ_JAAGUX010000008.1"/>
</dbReference>
<dbReference type="GO" id="GO:0004316">
    <property type="term" value="F:3-oxoacyl-[acyl-carrier-protein] reductase (NADPH) activity"/>
    <property type="evidence" value="ECO:0007669"/>
    <property type="project" value="UniProtKB-EC"/>
</dbReference>
<evidence type="ECO:0000256" key="8">
    <source>
        <dbReference type="RuleBase" id="RU000363"/>
    </source>
</evidence>
<evidence type="ECO:0000256" key="7">
    <source>
        <dbReference type="ARBA" id="ARBA00047400"/>
    </source>
</evidence>